<keyword evidence="5" id="KW-0472">Membrane</keyword>
<dbReference type="Pfam" id="PF00059">
    <property type="entry name" value="Lectin_C"/>
    <property type="match status" value="1"/>
</dbReference>
<dbReference type="InterPro" id="IPR050111">
    <property type="entry name" value="C-type_lectin/snaclec_domain"/>
</dbReference>
<evidence type="ECO:0000256" key="5">
    <source>
        <dbReference type="SAM" id="Phobius"/>
    </source>
</evidence>
<name>A0A2U9CLI8_SCOMX</name>
<dbReference type="EMBL" id="CP026259">
    <property type="protein sequence ID" value="AWP16586.1"/>
    <property type="molecule type" value="Genomic_DNA"/>
</dbReference>
<dbReference type="STRING" id="52904.ENSSMAP00000007318"/>
<dbReference type="GO" id="GO:0030246">
    <property type="term" value="F:carbohydrate binding"/>
    <property type="evidence" value="ECO:0007669"/>
    <property type="project" value="UniProtKB-KW"/>
</dbReference>
<feature type="domain" description="C-type lectin" evidence="6">
    <location>
        <begin position="381"/>
        <end position="510"/>
    </location>
</feature>
<dbReference type="InterPro" id="IPR016187">
    <property type="entry name" value="CTDL_fold"/>
</dbReference>
<keyword evidence="2" id="KW-1015">Disulfide bond</keyword>
<keyword evidence="8" id="KW-1185">Reference proteome</keyword>
<evidence type="ECO:0000256" key="2">
    <source>
        <dbReference type="ARBA" id="ARBA00023157"/>
    </source>
</evidence>
<dbReference type="PANTHER" id="PTHR22803">
    <property type="entry name" value="MANNOSE, PHOSPHOLIPASE, LECTIN RECEPTOR RELATED"/>
    <property type="match status" value="1"/>
</dbReference>
<sequence length="517" mass="58660">MGIGALTFKHLDKGGGSVFPTHRLVVLSLGLLNALLLIAAVVIGIYCAKAKDLPISNSAATPLLVEVNYLSNHNDIIRAKLETQAALARERTFHQELKMQLKQTKTVTDGLQRRIETLQTERTNLKANKTSLEENCGRCLPGWILLKSSCYYFSPRVSDSKKNWPDSRADCISHGGDLLVINNLEEQGEKKKEEKSRQTALISPVKMEGRGNSGSFGGTFNKLICEEDAGADEQPPYSNQEKQQVSMSMVRPESRLNHYRLLAGSLAVLAVILLALDIGLGVYYSQLTDGYRTITDINGEVVKLQASYNSAIQSRDEVKKQLDRETSEQQRTKWELDHQKRRSKDYEKQIDKIQLEFATLKSHLPMIKEGCKHCLPGWTLMNSVCYYFAFSEDLSRRSWNEARHFCKRRGGDLAVIDSTEKNLAINELINNYREPMREISQSGFWIGLRDAEEEGIWKWLNGERLTEGYWNDGEPNNYDNEDCAATYPRSNPFKAWNDAPCNYNLKWVCEMEPRSAS</sequence>
<organism evidence="7 8">
    <name type="scientific">Scophthalmus maximus</name>
    <name type="common">Turbot</name>
    <name type="synonym">Psetta maxima</name>
    <dbReference type="NCBI Taxonomy" id="52904"/>
    <lineage>
        <taxon>Eukaryota</taxon>
        <taxon>Metazoa</taxon>
        <taxon>Chordata</taxon>
        <taxon>Craniata</taxon>
        <taxon>Vertebrata</taxon>
        <taxon>Euteleostomi</taxon>
        <taxon>Actinopterygii</taxon>
        <taxon>Neopterygii</taxon>
        <taxon>Teleostei</taxon>
        <taxon>Neoteleostei</taxon>
        <taxon>Acanthomorphata</taxon>
        <taxon>Carangaria</taxon>
        <taxon>Pleuronectiformes</taxon>
        <taxon>Pleuronectoidei</taxon>
        <taxon>Scophthalmidae</taxon>
        <taxon>Scophthalmus</taxon>
    </lineage>
</organism>
<feature type="transmembrane region" description="Helical" evidence="5">
    <location>
        <begin position="261"/>
        <end position="284"/>
    </location>
</feature>
<dbReference type="PROSITE" id="PS50041">
    <property type="entry name" value="C_TYPE_LECTIN_2"/>
    <property type="match status" value="1"/>
</dbReference>
<evidence type="ECO:0000256" key="1">
    <source>
        <dbReference type="ARBA" id="ARBA00022734"/>
    </source>
</evidence>
<protein>
    <submittedName>
        <fullName evidence="7">Putative CD209 antigen-like protein 2</fullName>
    </submittedName>
</protein>
<evidence type="ECO:0000259" key="6">
    <source>
        <dbReference type="PROSITE" id="PS50041"/>
    </source>
</evidence>
<dbReference type="AlphaFoldDB" id="A0A2U9CLI8"/>
<dbReference type="CDD" id="cd03590">
    <property type="entry name" value="CLECT_DC-SIGN_like"/>
    <property type="match status" value="1"/>
</dbReference>
<dbReference type="PROSITE" id="PS00615">
    <property type="entry name" value="C_TYPE_LECTIN_1"/>
    <property type="match status" value="1"/>
</dbReference>
<accession>A0A2U9CLI8</accession>
<feature type="coiled-coil region" evidence="3">
    <location>
        <begin position="101"/>
        <end position="135"/>
    </location>
</feature>
<keyword evidence="1" id="KW-0430">Lectin</keyword>
<dbReference type="SUPFAM" id="SSF57997">
    <property type="entry name" value="Tropomyosin"/>
    <property type="match status" value="1"/>
</dbReference>
<dbReference type="SMART" id="SM00034">
    <property type="entry name" value="CLECT"/>
    <property type="match status" value="2"/>
</dbReference>
<keyword evidence="5" id="KW-0812">Transmembrane</keyword>
<dbReference type="Proteomes" id="UP000246464">
    <property type="component" value="Chromosome 17"/>
</dbReference>
<feature type="region of interest" description="Disordered" evidence="4">
    <location>
        <begin position="319"/>
        <end position="340"/>
    </location>
</feature>
<dbReference type="InterPro" id="IPR016186">
    <property type="entry name" value="C-type_lectin-like/link_sf"/>
</dbReference>
<dbReference type="InterPro" id="IPR018378">
    <property type="entry name" value="C-type_lectin_CS"/>
</dbReference>
<dbReference type="SUPFAM" id="SSF56436">
    <property type="entry name" value="C-type lectin-like"/>
    <property type="match status" value="2"/>
</dbReference>
<evidence type="ECO:0000256" key="3">
    <source>
        <dbReference type="SAM" id="Coils"/>
    </source>
</evidence>
<evidence type="ECO:0000313" key="7">
    <source>
        <dbReference type="EMBL" id="AWP16586.1"/>
    </source>
</evidence>
<feature type="transmembrane region" description="Helical" evidence="5">
    <location>
        <begin position="24"/>
        <end position="48"/>
    </location>
</feature>
<keyword evidence="5" id="KW-1133">Transmembrane helix</keyword>
<dbReference type="InterPro" id="IPR033989">
    <property type="entry name" value="CD209-like_CTLD"/>
</dbReference>
<dbReference type="InterPro" id="IPR001304">
    <property type="entry name" value="C-type_lectin-like"/>
</dbReference>
<reference evidence="7 8" key="1">
    <citation type="submission" date="2017-12" db="EMBL/GenBank/DDBJ databases">
        <title>Integrating genomic resources of turbot (Scophthalmus maximus) in depth evaluation of genetic and physical mapping variation across individuals.</title>
        <authorList>
            <person name="Martinez P."/>
        </authorList>
    </citation>
    <scope>NUCLEOTIDE SEQUENCE [LARGE SCALE GENOMIC DNA]</scope>
</reference>
<keyword evidence="3" id="KW-0175">Coiled coil</keyword>
<evidence type="ECO:0000313" key="8">
    <source>
        <dbReference type="Proteomes" id="UP000246464"/>
    </source>
</evidence>
<gene>
    <name evidence="7" type="ORF">SMAX5B_000488</name>
</gene>
<dbReference type="Gene3D" id="3.10.100.10">
    <property type="entry name" value="Mannose-Binding Protein A, subunit A"/>
    <property type="match status" value="2"/>
</dbReference>
<proteinExistence type="predicted"/>
<evidence type="ECO:0000256" key="4">
    <source>
        <dbReference type="SAM" id="MobiDB-lite"/>
    </source>
</evidence>